<dbReference type="PANTHER" id="PTHR46954">
    <property type="entry name" value="C2H2-TYPE DOMAIN-CONTAINING PROTEIN"/>
    <property type="match status" value="1"/>
</dbReference>
<protein>
    <recommendedName>
        <fullName evidence="2">C2H2-type domain-containing protein</fullName>
    </recommendedName>
</protein>
<evidence type="ECO:0000259" key="2">
    <source>
        <dbReference type="PROSITE" id="PS00028"/>
    </source>
</evidence>
<feature type="compositionally biased region" description="Acidic residues" evidence="1">
    <location>
        <begin position="109"/>
        <end position="139"/>
    </location>
</feature>
<feature type="compositionally biased region" description="Basic residues" evidence="1">
    <location>
        <begin position="144"/>
        <end position="161"/>
    </location>
</feature>
<evidence type="ECO:0000313" key="3">
    <source>
        <dbReference type="EMBL" id="CAF3326516.1"/>
    </source>
</evidence>
<accession>A0A817U4K2</accession>
<evidence type="ECO:0000256" key="1">
    <source>
        <dbReference type="SAM" id="MobiDB-lite"/>
    </source>
</evidence>
<sequence length="941" mass="108642">MSTKLSKKTQGASLYSMFIDAYMKARPNEERNVKLHGGQAEWSEIKCNEEYVKEKIEEYLEIYNEFCAASTQHLERPTSPRAVKKRKFNHCRQGKKNRNENETNQENSENGEEDEECDIFVNFNDEDEDDDNDDDDDDGQDGKRRNKSNKKKSSISKKKKPADKELMEDLNNLSDLAGFALKPLEKDKRQPAQQRIFNELTAINSHIASLVQVKQMAQQRIFNELTAINSHIASLVQVKQMGLLTPENTRQLKQLMKDRKKKAFELRRLQGRQRASNKYRVKRRKIVEYLYETKPELHPQLRKVYRPEGGRPRIEEQIPGLLEAIEEIAKVGGASDDRRRSEIIRPCLTLDDLREKLLQRGMDVKRTTLYYRLLPHRAKSIDGRRHVNTVPVRLRRAQNDEHGKHADGHFATATIRYVKDLASVFGNNCVLYLSQDDKCKVPVGLPAARVQASMLMHVDYRISLPDHDWIVAPRHQLIPSVYAACLLSNDGDLGYSGPTYIAIRSARHEMSTADTHAADFDRLVCLKEFEKVARNEKGEVKPIVIVNVDGGPDENPRFPKTLVANIRKFKKYNLDALFVLTYAPGQSAYNIVESRMAPLSHDLAGLVLPHDYYGSHLNDSGVTINVDLEKLNFRKAGQILAERWNQSVIDGFPCVAQYINSSATSEDERRQVDIKIIMDDILRKICAEEEAEEGHEFRIHASDQYYQENARPPREKFDEQLKYDIDEYWCVTHVVQTQYTLQIIRCNSVECCGPWRSNYYRVFPHRFLPAPVPFERTMHGVRMADRDYQKGQFYGSLFQRIQFHGIVIQHTQAEMLPFDYCCASVKKELKKRTCRICQQYIPSAYRMKNHYKIHAQHLEDFDHDDEDTLPAPTTNLNADQSTAEASKLKTEILEWLQPDIDNIDIGTVSNELKSERITRSMKKLCVQENNDGDKNTDSIAL</sequence>
<organism evidence="3 4">
    <name type="scientific">Rotaria socialis</name>
    <dbReference type="NCBI Taxonomy" id="392032"/>
    <lineage>
        <taxon>Eukaryota</taxon>
        <taxon>Metazoa</taxon>
        <taxon>Spiralia</taxon>
        <taxon>Gnathifera</taxon>
        <taxon>Rotifera</taxon>
        <taxon>Eurotatoria</taxon>
        <taxon>Bdelloidea</taxon>
        <taxon>Philodinida</taxon>
        <taxon>Philodinidae</taxon>
        <taxon>Rotaria</taxon>
    </lineage>
</organism>
<dbReference type="PANTHER" id="PTHR46954:SF1">
    <property type="entry name" value="C2H2-TYPE DOMAIN-CONTAINING PROTEIN"/>
    <property type="match status" value="1"/>
</dbReference>
<feature type="region of interest" description="Disordered" evidence="1">
    <location>
        <begin position="70"/>
        <end position="163"/>
    </location>
</feature>
<dbReference type="AlphaFoldDB" id="A0A817U4K2"/>
<name>A0A817U4K2_9BILA</name>
<dbReference type="Proteomes" id="UP000663825">
    <property type="component" value="Unassembled WGS sequence"/>
</dbReference>
<gene>
    <name evidence="3" type="ORF">TIS948_LOCUS20770</name>
</gene>
<feature type="compositionally biased region" description="Basic residues" evidence="1">
    <location>
        <begin position="82"/>
        <end position="96"/>
    </location>
</feature>
<proteinExistence type="predicted"/>
<evidence type="ECO:0000313" key="4">
    <source>
        <dbReference type="Proteomes" id="UP000663825"/>
    </source>
</evidence>
<reference evidence="3" key="1">
    <citation type="submission" date="2021-02" db="EMBL/GenBank/DDBJ databases">
        <authorList>
            <person name="Nowell W R."/>
        </authorList>
    </citation>
    <scope>NUCLEOTIDE SEQUENCE</scope>
</reference>
<dbReference type="PROSITE" id="PS00028">
    <property type="entry name" value="ZINC_FINGER_C2H2_1"/>
    <property type="match status" value="1"/>
</dbReference>
<dbReference type="EMBL" id="CAJNXB010003596">
    <property type="protein sequence ID" value="CAF3326516.1"/>
    <property type="molecule type" value="Genomic_DNA"/>
</dbReference>
<feature type="domain" description="C2H2-type" evidence="2">
    <location>
        <begin position="834"/>
        <end position="854"/>
    </location>
</feature>
<dbReference type="InterPro" id="IPR013087">
    <property type="entry name" value="Znf_C2H2_type"/>
</dbReference>
<comment type="caution">
    <text evidence="3">The sequence shown here is derived from an EMBL/GenBank/DDBJ whole genome shotgun (WGS) entry which is preliminary data.</text>
</comment>
<dbReference type="OrthoDB" id="2433005at2759"/>